<protein>
    <submittedName>
        <fullName evidence="2">Uncharacterized protein</fullName>
    </submittedName>
</protein>
<evidence type="ECO:0000313" key="3">
    <source>
        <dbReference type="Proteomes" id="UP000289340"/>
    </source>
</evidence>
<feature type="compositionally biased region" description="Basic and acidic residues" evidence="1">
    <location>
        <begin position="1"/>
        <end position="13"/>
    </location>
</feature>
<evidence type="ECO:0000256" key="1">
    <source>
        <dbReference type="SAM" id="MobiDB-lite"/>
    </source>
</evidence>
<sequence>MEFKYRAAQDRRTSSPLPYPLSTGTYVSDRPLRGCEFSSGGYPGNVPAPRVFLTPVPVNAGEAFRRELEKKQIRREILAREMTRRRELEEEVRREIALERVLGIPFRERAWVSLNQDQGMNNPVNNNIFGGSQPSLSPQIDISRQQTNKDKVIILFS</sequence>
<dbReference type="EMBL" id="QZWG01000017">
    <property type="protein sequence ID" value="RZB55696.1"/>
    <property type="molecule type" value="Genomic_DNA"/>
</dbReference>
<accession>A0A445G386</accession>
<gene>
    <name evidence="2" type="ORF">D0Y65_045141</name>
</gene>
<feature type="region of interest" description="Disordered" evidence="1">
    <location>
        <begin position="1"/>
        <end position="22"/>
    </location>
</feature>
<name>A0A445G386_GLYSO</name>
<organism evidence="2 3">
    <name type="scientific">Glycine soja</name>
    <name type="common">Wild soybean</name>
    <dbReference type="NCBI Taxonomy" id="3848"/>
    <lineage>
        <taxon>Eukaryota</taxon>
        <taxon>Viridiplantae</taxon>
        <taxon>Streptophyta</taxon>
        <taxon>Embryophyta</taxon>
        <taxon>Tracheophyta</taxon>
        <taxon>Spermatophyta</taxon>
        <taxon>Magnoliopsida</taxon>
        <taxon>eudicotyledons</taxon>
        <taxon>Gunneridae</taxon>
        <taxon>Pentapetalae</taxon>
        <taxon>rosids</taxon>
        <taxon>fabids</taxon>
        <taxon>Fabales</taxon>
        <taxon>Fabaceae</taxon>
        <taxon>Papilionoideae</taxon>
        <taxon>50 kb inversion clade</taxon>
        <taxon>NPAAA clade</taxon>
        <taxon>indigoferoid/millettioid clade</taxon>
        <taxon>Phaseoleae</taxon>
        <taxon>Glycine</taxon>
        <taxon>Glycine subgen. Soja</taxon>
    </lineage>
</organism>
<evidence type="ECO:0000313" key="2">
    <source>
        <dbReference type="EMBL" id="RZB55696.1"/>
    </source>
</evidence>
<comment type="caution">
    <text evidence="2">The sequence shown here is derived from an EMBL/GenBank/DDBJ whole genome shotgun (WGS) entry which is preliminary data.</text>
</comment>
<keyword evidence="3" id="KW-1185">Reference proteome</keyword>
<dbReference type="AlphaFoldDB" id="A0A445G386"/>
<dbReference type="Proteomes" id="UP000289340">
    <property type="component" value="Chromosome 17"/>
</dbReference>
<reference evidence="2 3" key="1">
    <citation type="submission" date="2018-09" db="EMBL/GenBank/DDBJ databases">
        <title>A high-quality reference genome of wild soybean provides a powerful tool to mine soybean genomes.</title>
        <authorList>
            <person name="Xie M."/>
            <person name="Chung C.Y.L."/>
            <person name="Li M.-W."/>
            <person name="Wong F.-L."/>
            <person name="Chan T.-F."/>
            <person name="Lam H.-M."/>
        </authorList>
    </citation>
    <scope>NUCLEOTIDE SEQUENCE [LARGE SCALE GENOMIC DNA]</scope>
    <source>
        <strain evidence="3">cv. W05</strain>
        <tissue evidence="2">Hypocotyl of etiolated seedlings</tissue>
    </source>
</reference>
<dbReference type="Gramene" id="XM_028353202.1">
    <property type="protein sequence ID" value="XP_028209003.1"/>
    <property type="gene ID" value="LOC114392159"/>
</dbReference>
<proteinExistence type="predicted"/>